<dbReference type="EMBL" id="JBBPBK010000015">
    <property type="protein sequence ID" value="KAK9268402.1"/>
    <property type="molecule type" value="Genomic_DNA"/>
</dbReference>
<comment type="caution">
    <text evidence="5">The sequence shown here is derived from an EMBL/GenBank/DDBJ whole genome shotgun (WGS) entry which is preliminary data.</text>
</comment>
<sequence length="164" mass="17386">MASFNLFLLTLTLFIFLNQPFLLVMADEALITNLCSKTTEPGTCSSCLKSDPSSSTADARGLAKIASHCAEFDTSIFHDKHLLDGCSSGSFLAVADFDGVASSIDSGDYGSAKGIISDEILPQVNHCLADFEKFPTLPVPPDVLAGTHIVNEDCNIVLAILSNI</sequence>
<accession>A0AAP0NA25</accession>
<comment type="similarity">
    <text evidence="3">Belongs to the PMEI family.</text>
</comment>
<evidence type="ECO:0000313" key="6">
    <source>
        <dbReference type="Proteomes" id="UP001415857"/>
    </source>
</evidence>
<dbReference type="PANTHER" id="PTHR36710">
    <property type="entry name" value="PECTINESTERASE INHIBITOR-LIKE"/>
    <property type="match status" value="1"/>
</dbReference>
<evidence type="ECO:0000256" key="3">
    <source>
        <dbReference type="ARBA" id="ARBA00038471"/>
    </source>
</evidence>
<dbReference type="Proteomes" id="UP001415857">
    <property type="component" value="Unassembled WGS sequence"/>
</dbReference>
<dbReference type="InterPro" id="IPR034086">
    <property type="entry name" value="PMEI_plant"/>
</dbReference>
<feature type="signal peptide" evidence="4">
    <location>
        <begin position="1"/>
        <end position="26"/>
    </location>
</feature>
<dbReference type="InterPro" id="IPR052421">
    <property type="entry name" value="PCW_Enzyme_Inhibitor"/>
</dbReference>
<dbReference type="NCBIfam" id="TIGR01614">
    <property type="entry name" value="PME_inhib"/>
    <property type="match status" value="1"/>
</dbReference>
<evidence type="ECO:0000256" key="4">
    <source>
        <dbReference type="SAM" id="SignalP"/>
    </source>
</evidence>
<dbReference type="PANTHER" id="PTHR36710:SF12">
    <property type="entry name" value="CELL WALL _ VACUOLAR INHIBITOR OF FRUCTOSIDASE 2-LIKE"/>
    <property type="match status" value="1"/>
</dbReference>
<keyword evidence="6" id="KW-1185">Reference proteome</keyword>
<organism evidence="5 6">
    <name type="scientific">Liquidambar formosana</name>
    <name type="common">Formosan gum</name>
    <dbReference type="NCBI Taxonomy" id="63359"/>
    <lineage>
        <taxon>Eukaryota</taxon>
        <taxon>Viridiplantae</taxon>
        <taxon>Streptophyta</taxon>
        <taxon>Embryophyta</taxon>
        <taxon>Tracheophyta</taxon>
        <taxon>Spermatophyta</taxon>
        <taxon>Magnoliopsida</taxon>
        <taxon>eudicotyledons</taxon>
        <taxon>Gunneridae</taxon>
        <taxon>Pentapetalae</taxon>
        <taxon>Saxifragales</taxon>
        <taxon>Altingiaceae</taxon>
        <taxon>Liquidambar</taxon>
    </lineage>
</organism>
<keyword evidence="2" id="KW-1015">Disulfide bond</keyword>
<feature type="chain" id="PRO_5043029707" description="Pectinesterase inhibitor domain-containing protein" evidence="4">
    <location>
        <begin position="27"/>
        <end position="164"/>
    </location>
</feature>
<dbReference type="InterPro" id="IPR006501">
    <property type="entry name" value="Pectinesterase_inhib_dom"/>
</dbReference>
<dbReference type="GO" id="GO:0046910">
    <property type="term" value="F:pectinesterase inhibitor activity"/>
    <property type="evidence" value="ECO:0007669"/>
    <property type="project" value="InterPro"/>
</dbReference>
<evidence type="ECO:0000256" key="2">
    <source>
        <dbReference type="ARBA" id="ARBA00023157"/>
    </source>
</evidence>
<dbReference type="AlphaFoldDB" id="A0AAP0NA25"/>
<keyword evidence="1 4" id="KW-0732">Signal</keyword>
<dbReference type="SUPFAM" id="SSF101148">
    <property type="entry name" value="Plant invertase/pectin methylesterase inhibitor"/>
    <property type="match status" value="1"/>
</dbReference>
<evidence type="ECO:0000313" key="5">
    <source>
        <dbReference type="EMBL" id="KAK9268402.1"/>
    </source>
</evidence>
<evidence type="ECO:0008006" key="7">
    <source>
        <dbReference type="Google" id="ProtNLM"/>
    </source>
</evidence>
<evidence type="ECO:0000256" key="1">
    <source>
        <dbReference type="ARBA" id="ARBA00022729"/>
    </source>
</evidence>
<reference evidence="5 6" key="1">
    <citation type="journal article" date="2024" name="Plant J.">
        <title>Genome sequences and population genomics reveal climatic adaptation and genomic divergence between two closely related sweetgum species.</title>
        <authorList>
            <person name="Xu W.Q."/>
            <person name="Ren C.Q."/>
            <person name="Zhang X.Y."/>
            <person name="Comes H.P."/>
            <person name="Liu X.H."/>
            <person name="Li Y.G."/>
            <person name="Kettle C.J."/>
            <person name="Jalonen R."/>
            <person name="Gaisberger H."/>
            <person name="Ma Y.Z."/>
            <person name="Qiu Y.X."/>
        </authorList>
    </citation>
    <scope>NUCLEOTIDE SEQUENCE [LARGE SCALE GENOMIC DNA]</scope>
    <source>
        <strain evidence="5">Hangzhou</strain>
    </source>
</reference>
<dbReference type="Gene3D" id="1.20.140.40">
    <property type="entry name" value="Invertase/pectin methylesterase inhibitor family protein"/>
    <property type="match status" value="1"/>
</dbReference>
<proteinExistence type="inferred from homology"/>
<gene>
    <name evidence="5" type="ORF">L1049_000151</name>
</gene>
<name>A0AAP0NA25_LIQFO</name>
<dbReference type="InterPro" id="IPR035513">
    <property type="entry name" value="Invertase/methylesterase_inhib"/>
</dbReference>
<protein>
    <recommendedName>
        <fullName evidence="7">Pectinesterase inhibitor domain-containing protein</fullName>
    </recommendedName>
</protein>
<dbReference type="CDD" id="cd15797">
    <property type="entry name" value="PMEI"/>
    <property type="match status" value="1"/>
</dbReference>